<dbReference type="SUPFAM" id="SSF54909">
    <property type="entry name" value="Dimeric alpha+beta barrel"/>
    <property type="match status" value="1"/>
</dbReference>
<evidence type="ECO:0000256" key="1">
    <source>
        <dbReference type="ARBA" id="ARBA00023015"/>
    </source>
</evidence>
<keyword evidence="1" id="KW-0805">Transcription regulation</keyword>
<dbReference type="Proteomes" id="UP001465153">
    <property type="component" value="Unassembled WGS sequence"/>
</dbReference>
<reference evidence="5 6" key="1">
    <citation type="submission" date="2024-04" db="EMBL/GenBank/DDBJ databases">
        <title>Draft genome sequence of Sessilibacter corallicola NBRC 116591.</title>
        <authorList>
            <person name="Miyakawa T."/>
            <person name="Kusuya Y."/>
            <person name="Miura T."/>
        </authorList>
    </citation>
    <scope>NUCLEOTIDE SEQUENCE [LARGE SCALE GENOMIC DNA]</scope>
    <source>
        <strain evidence="5 6">KU-00831-HH</strain>
    </source>
</reference>
<dbReference type="PANTHER" id="PTHR30154:SF34">
    <property type="entry name" value="TRANSCRIPTIONAL REGULATOR AZLB"/>
    <property type="match status" value="1"/>
</dbReference>
<comment type="caution">
    <text evidence="5">The sequence shown here is derived from an EMBL/GenBank/DDBJ whole genome shotgun (WGS) entry which is preliminary data.</text>
</comment>
<dbReference type="InterPro" id="IPR011008">
    <property type="entry name" value="Dimeric_a/b-barrel"/>
</dbReference>
<accession>A0ABQ0AE92</accession>
<dbReference type="Pfam" id="PF13412">
    <property type="entry name" value="HTH_24"/>
    <property type="match status" value="1"/>
</dbReference>
<dbReference type="SUPFAM" id="SSF46785">
    <property type="entry name" value="Winged helix' DNA-binding domain"/>
    <property type="match status" value="1"/>
</dbReference>
<dbReference type="PROSITE" id="PS50956">
    <property type="entry name" value="HTH_ASNC_2"/>
    <property type="match status" value="1"/>
</dbReference>
<evidence type="ECO:0000259" key="4">
    <source>
        <dbReference type="PROSITE" id="PS50956"/>
    </source>
</evidence>
<gene>
    <name evidence="5" type="ORF">NBRC116591_37810</name>
</gene>
<dbReference type="Gene3D" id="1.10.10.10">
    <property type="entry name" value="Winged helix-like DNA-binding domain superfamily/Winged helix DNA-binding domain"/>
    <property type="match status" value="1"/>
</dbReference>
<feature type="domain" description="HTH asnC-type" evidence="4">
    <location>
        <begin position="3"/>
        <end position="64"/>
    </location>
</feature>
<dbReference type="SMART" id="SM00344">
    <property type="entry name" value="HTH_ASNC"/>
    <property type="match status" value="1"/>
</dbReference>
<evidence type="ECO:0000313" key="6">
    <source>
        <dbReference type="Proteomes" id="UP001465153"/>
    </source>
</evidence>
<dbReference type="Pfam" id="PF01037">
    <property type="entry name" value="AsnC_trans_reg"/>
    <property type="match status" value="1"/>
</dbReference>
<dbReference type="RefSeq" id="WP_233088399.1">
    <property type="nucleotide sequence ID" value="NZ_BAABWN010000017.1"/>
</dbReference>
<evidence type="ECO:0000313" key="5">
    <source>
        <dbReference type="EMBL" id="GAA6169969.1"/>
    </source>
</evidence>
<dbReference type="PRINTS" id="PR00033">
    <property type="entry name" value="HTHASNC"/>
</dbReference>
<dbReference type="InterPro" id="IPR019887">
    <property type="entry name" value="Tscrpt_reg_AsnC/Lrp_C"/>
</dbReference>
<dbReference type="PANTHER" id="PTHR30154">
    <property type="entry name" value="LEUCINE-RESPONSIVE REGULATORY PROTEIN"/>
    <property type="match status" value="1"/>
</dbReference>
<protein>
    <submittedName>
        <fullName evidence="5">Lrp/AsnC family transcriptional regulator</fullName>
    </submittedName>
</protein>
<keyword evidence="6" id="KW-1185">Reference proteome</keyword>
<evidence type="ECO:0000256" key="2">
    <source>
        <dbReference type="ARBA" id="ARBA00023125"/>
    </source>
</evidence>
<dbReference type="InterPro" id="IPR011991">
    <property type="entry name" value="ArsR-like_HTH"/>
</dbReference>
<dbReference type="Gene3D" id="3.30.70.920">
    <property type="match status" value="1"/>
</dbReference>
<dbReference type="InterPro" id="IPR019888">
    <property type="entry name" value="Tscrpt_reg_AsnC-like"/>
</dbReference>
<name>A0ABQ0AE92_9GAMM</name>
<dbReference type="InterPro" id="IPR000485">
    <property type="entry name" value="AsnC-type_HTH_dom"/>
</dbReference>
<proteinExistence type="predicted"/>
<keyword evidence="2" id="KW-0238">DNA-binding</keyword>
<dbReference type="EMBL" id="BAABWN010000017">
    <property type="protein sequence ID" value="GAA6169969.1"/>
    <property type="molecule type" value="Genomic_DNA"/>
</dbReference>
<sequence length="159" mass="17947">MKLDRIDLKILKHIQTNAKTTNQDLAALVALSPSSCLQRVRRLEAEGIITGYYATLNLAKVSRHIMCIATVSMKNHSAKDFRKFESAVESIPEIVECYTVSGEFDFFLRIVCPNMARYLEINEMLVGSVNYSLKINTHVVMNENKVFKGIDLSKLSSDD</sequence>
<organism evidence="5 6">
    <name type="scientific">Sessilibacter corallicola</name>
    <dbReference type="NCBI Taxonomy" id="2904075"/>
    <lineage>
        <taxon>Bacteria</taxon>
        <taxon>Pseudomonadati</taxon>
        <taxon>Pseudomonadota</taxon>
        <taxon>Gammaproteobacteria</taxon>
        <taxon>Cellvibrionales</taxon>
        <taxon>Cellvibrionaceae</taxon>
        <taxon>Sessilibacter</taxon>
    </lineage>
</organism>
<dbReference type="CDD" id="cd00090">
    <property type="entry name" value="HTH_ARSR"/>
    <property type="match status" value="1"/>
</dbReference>
<dbReference type="InterPro" id="IPR036390">
    <property type="entry name" value="WH_DNA-bd_sf"/>
</dbReference>
<evidence type="ECO:0000256" key="3">
    <source>
        <dbReference type="ARBA" id="ARBA00023163"/>
    </source>
</evidence>
<dbReference type="InterPro" id="IPR019885">
    <property type="entry name" value="Tscrpt_reg_HTH_AsnC-type_CS"/>
</dbReference>
<dbReference type="PROSITE" id="PS00519">
    <property type="entry name" value="HTH_ASNC_1"/>
    <property type="match status" value="1"/>
</dbReference>
<dbReference type="InterPro" id="IPR036388">
    <property type="entry name" value="WH-like_DNA-bd_sf"/>
</dbReference>
<keyword evidence="3" id="KW-0804">Transcription</keyword>